<dbReference type="Proteomes" id="UP000294886">
    <property type="component" value="Unassembled WGS sequence"/>
</dbReference>
<evidence type="ECO:0000313" key="3">
    <source>
        <dbReference type="EMBL" id="TCO57783.1"/>
    </source>
</evidence>
<comment type="similarity">
    <text evidence="1">Belongs to the GSP E family.</text>
</comment>
<reference evidence="3 4" key="1">
    <citation type="submission" date="2019-03" db="EMBL/GenBank/DDBJ databases">
        <title>Genomic Encyclopedia of Type Strains, Phase IV (KMG-IV): sequencing the most valuable type-strain genomes for metagenomic binning, comparative biology and taxonomic classification.</title>
        <authorList>
            <person name="Goeker M."/>
        </authorList>
    </citation>
    <scope>NUCLEOTIDE SEQUENCE [LARGE SCALE GENOMIC DNA]</scope>
    <source>
        <strain evidence="3 4">DSM 13054</strain>
    </source>
</reference>
<accession>A0A4R2JDR4</accession>
<dbReference type="EMBL" id="SLWU01000028">
    <property type="protein sequence ID" value="TCO57783.1"/>
    <property type="molecule type" value="Genomic_DNA"/>
</dbReference>
<feature type="domain" description="Bacterial type II secretion system protein E" evidence="2">
    <location>
        <begin position="75"/>
        <end position="363"/>
    </location>
</feature>
<dbReference type="InterPro" id="IPR050921">
    <property type="entry name" value="T4SS_GSP_E_ATPase"/>
</dbReference>
<organism evidence="3 4">
    <name type="scientific">Caldanaerobacter subterraneus</name>
    <dbReference type="NCBI Taxonomy" id="911092"/>
    <lineage>
        <taxon>Bacteria</taxon>
        <taxon>Bacillati</taxon>
        <taxon>Bacillota</taxon>
        <taxon>Clostridia</taxon>
        <taxon>Thermoanaerobacterales</taxon>
        <taxon>Thermoanaerobacteraceae</taxon>
        <taxon>Caldanaerobacter</taxon>
    </lineage>
</organism>
<dbReference type="InterPro" id="IPR027417">
    <property type="entry name" value="P-loop_NTPase"/>
</dbReference>
<dbReference type="Pfam" id="PF00437">
    <property type="entry name" value="T2SSE"/>
    <property type="match status" value="1"/>
</dbReference>
<evidence type="ECO:0000259" key="2">
    <source>
        <dbReference type="Pfam" id="PF00437"/>
    </source>
</evidence>
<gene>
    <name evidence="3" type="ORF">EV203_12812</name>
</gene>
<dbReference type="Gene3D" id="3.40.50.300">
    <property type="entry name" value="P-loop containing nucleotide triphosphate hydrolases"/>
    <property type="match status" value="1"/>
</dbReference>
<dbReference type="PROSITE" id="PS00675">
    <property type="entry name" value="SIGMA54_INTERACT_1"/>
    <property type="match status" value="1"/>
</dbReference>
<evidence type="ECO:0000256" key="1">
    <source>
        <dbReference type="ARBA" id="ARBA00006611"/>
    </source>
</evidence>
<dbReference type="SUPFAM" id="SSF52540">
    <property type="entry name" value="P-loop containing nucleoside triphosphate hydrolases"/>
    <property type="match status" value="1"/>
</dbReference>
<dbReference type="RefSeq" id="WP_132040624.1">
    <property type="nucleotide sequence ID" value="NZ_SLWU01000028.1"/>
</dbReference>
<sequence length="405" mass="46577">MSLVDRSRNVNLSKEIDINLIIEAVRPQMLEVAHTPDFKNILTQKVKAYIEENFPYYKPQFIQIAEEVYDRMYGLGILEKYLKMEGVTDVLVFGTRVMYVKDGQKIKGEDFKDINEIRVIYERILASAGQSISYAEPSKDAELPDGSRVKVIIPPEAVEPYVILRKHSVLNMSLDEIKDGLKNLEDRIGDIKVFIKRQKFESFSGTLLDYFKKAVKERKNIVVVGETGAGKTTFINALSHYIQPNHIIAVLEDTRELKLPLPYVFYLKTRDEREGAKAITYEDILYDSLRANPDRIILTEIRTPIAAYSFIHVLNSGHRGSMTTIHADNVRMALDKLEMLIKEFKPIDDRTIRRLIAKAVDIIVFIGLEEDEKGDITGREIKEVAELNGVDEHGNYILDYKYVRW</sequence>
<proteinExistence type="inferred from homology"/>
<dbReference type="AlphaFoldDB" id="A0A4R2JDR4"/>
<comment type="caution">
    <text evidence="3">The sequence shown here is derived from an EMBL/GenBank/DDBJ whole genome shotgun (WGS) entry which is preliminary data.</text>
</comment>
<dbReference type="Gene3D" id="3.30.450.380">
    <property type="match status" value="1"/>
</dbReference>
<dbReference type="CDD" id="cd01130">
    <property type="entry name" value="VirB11-like_ATPase"/>
    <property type="match status" value="1"/>
</dbReference>
<dbReference type="PANTHER" id="PTHR30486:SF6">
    <property type="entry name" value="TYPE IV PILUS RETRACTATION ATPASE PILT"/>
    <property type="match status" value="1"/>
</dbReference>
<evidence type="ECO:0000313" key="4">
    <source>
        <dbReference type="Proteomes" id="UP000294886"/>
    </source>
</evidence>
<dbReference type="PANTHER" id="PTHR30486">
    <property type="entry name" value="TWITCHING MOTILITY PROTEIN PILT"/>
    <property type="match status" value="1"/>
</dbReference>
<name>A0A4R2JDR4_9THEO</name>
<dbReference type="InterPro" id="IPR001482">
    <property type="entry name" value="T2SS/T4SS_dom"/>
</dbReference>
<dbReference type="InterPro" id="IPR025662">
    <property type="entry name" value="Sigma_54_int_dom_ATP-bd_1"/>
</dbReference>
<protein>
    <submittedName>
        <fullName evidence="3">Pilus assembly protein CpaF</fullName>
    </submittedName>
</protein>
<dbReference type="GO" id="GO:0016887">
    <property type="term" value="F:ATP hydrolysis activity"/>
    <property type="evidence" value="ECO:0007669"/>
    <property type="project" value="InterPro"/>
</dbReference>